<organism evidence="13 14">
    <name type="scientific">Arenimonas maotaiensis</name>
    <dbReference type="NCBI Taxonomy" id="1446479"/>
    <lineage>
        <taxon>Bacteria</taxon>
        <taxon>Pseudomonadati</taxon>
        <taxon>Pseudomonadota</taxon>
        <taxon>Gammaproteobacteria</taxon>
        <taxon>Lysobacterales</taxon>
        <taxon>Lysobacteraceae</taxon>
        <taxon>Arenimonas</taxon>
    </lineage>
</organism>
<keyword evidence="14" id="KW-1185">Reference proteome</keyword>
<dbReference type="RefSeq" id="WP_188450245.1">
    <property type="nucleotide sequence ID" value="NZ_BMFO01000005.1"/>
</dbReference>
<evidence type="ECO:0000256" key="7">
    <source>
        <dbReference type="ARBA" id="ARBA00047851"/>
    </source>
</evidence>
<evidence type="ECO:0000313" key="13">
    <source>
        <dbReference type="EMBL" id="GGF98172.1"/>
    </source>
</evidence>
<comment type="similarity">
    <text evidence="9 10">Belongs to the thiamine-phosphate synthase family.</text>
</comment>
<evidence type="ECO:0000256" key="6">
    <source>
        <dbReference type="ARBA" id="ARBA00047334"/>
    </source>
</evidence>
<keyword evidence="4 9" id="KW-0460">Magnesium</keyword>
<evidence type="ECO:0000259" key="12">
    <source>
        <dbReference type="Pfam" id="PF02581"/>
    </source>
</evidence>
<feature type="binding site" evidence="9">
    <location>
        <begin position="138"/>
        <end position="140"/>
    </location>
    <ligand>
        <name>2-[(2R,5Z)-2-carboxy-4-methylthiazol-5(2H)-ylidene]ethyl phosphate</name>
        <dbReference type="ChEBI" id="CHEBI:62899"/>
    </ligand>
</feature>
<feature type="binding site" evidence="9">
    <location>
        <position position="92"/>
    </location>
    <ligand>
        <name>Mg(2+)</name>
        <dbReference type="ChEBI" id="CHEBI:18420"/>
    </ligand>
</feature>
<evidence type="ECO:0000256" key="11">
    <source>
        <dbReference type="RuleBase" id="RU004253"/>
    </source>
</evidence>
<proteinExistence type="inferred from homology"/>
<name>A0A917FPU4_9GAMM</name>
<feature type="domain" description="Thiamine phosphate synthase/TenI" evidence="12">
    <location>
        <begin position="11"/>
        <end position="190"/>
    </location>
</feature>
<feature type="binding site" evidence="9">
    <location>
        <begin position="187"/>
        <end position="188"/>
    </location>
    <ligand>
        <name>2-[(2R,5Z)-2-carboxy-4-methylthiazol-5(2H)-ylidene]ethyl phosphate</name>
        <dbReference type="ChEBI" id="CHEBI:62899"/>
    </ligand>
</feature>
<dbReference type="InterPro" id="IPR013785">
    <property type="entry name" value="Aldolase_TIM"/>
</dbReference>
<protein>
    <recommendedName>
        <fullName evidence="9">Thiamine-phosphate synthase</fullName>
        <shortName evidence="9">TP synthase</shortName>
        <shortName evidence="9">TPS</shortName>
        <ecNumber evidence="9">2.5.1.3</ecNumber>
    </recommendedName>
    <alternativeName>
        <fullName evidence="9">Thiamine-phosphate pyrophosphorylase</fullName>
        <shortName evidence="9">TMP pyrophosphorylase</shortName>
        <shortName evidence="9">TMP-PPase</shortName>
    </alternativeName>
</protein>
<evidence type="ECO:0000256" key="8">
    <source>
        <dbReference type="ARBA" id="ARBA00047883"/>
    </source>
</evidence>
<comment type="caution">
    <text evidence="13">The sequence shown here is derived from an EMBL/GenBank/DDBJ whole genome shotgun (WGS) entry which is preliminary data.</text>
</comment>
<comment type="catalytic activity">
    <reaction evidence="6 9 10">
        <text>4-methyl-5-(2-phosphooxyethyl)-thiazole + 4-amino-2-methyl-5-(diphosphooxymethyl)pyrimidine + H(+) = thiamine phosphate + diphosphate</text>
        <dbReference type="Rhea" id="RHEA:22328"/>
        <dbReference type="ChEBI" id="CHEBI:15378"/>
        <dbReference type="ChEBI" id="CHEBI:33019"/>
        <dbReference type="ChEBI" id="CHEBI:37575"/>
        <dbReference type="ChEBI" id="CHEBI:57841"/>
        <dbReference type="ChEBI" id="CHEBI:58296"/>
        <dbReference type="EC" id="2.5.1.3"/>
    </reaction>
</comment>
<evidence type="ECO:0000256" key="9">
    <source>
        <dbReference type="HAMAP-Rule" id="MF_00097"/>
    </source>
</evidence>
<evidence type="ECO:0000313" key="14">
    <source>
        <dbReference type="Proteomes" id="UP000632858"/>
    </source>
</evidence>
<dbReference type="GO" id="GO:0009228">
    <property type="term" value="P:thiamine biosynthetic process"/>
    <property type="evidence" value="ECO:0007669"/>
    <property type="project" value="UniProtKB-KW"/>
</dbReference>
<dbReference type="InterPro" id="IPR034291">
    <property type="entry name" value="TMP_synthase"/>
</dbReference>
<evidence type="ECO:0000256" key="10">
    <source>
        <dbReference type="RuleBase" id="RU003826"/>
    </source>
</evidence>
<feature type="binding site" evidence="9">
    <location>
        <position position="141"/>
    </location>
    <ligand>
        <name>4-amino-2-methyl-5-(diphosphooxymethyl)pyrimidine</name>
        <dbReference type="ChEBI" id="CHEBI:57841"/>
    </ligand>
</feature>
<dbReference type="PANTHER" id="PTHR20857">
    <property type="entry name" value="THIAMINE-PHOSPHATE PYROPHOSPHORYLASE"/>
    <property type="match status" value="1"/>
</dbReference>
<dbReference type="Gene3D" id="3.20.20.70">
    <property type="entry name" value="Aldolase class I"/>
    <property type="match status" value="1"/>
</dbReference>
<feature type="binding site" evidence="9">
    <location>
        <position position="167"/>
    </location>
    <ligand>
        <name>2-[(2R,5Z)-2-carboxy-4-methylthiazol-5(2H)-ylidene]ethyl phosphate</name>
        <dbReference type="ChEBI" id="CHEBI:62899"/>
    </ligand>
</feature>
<dbReference type="HAMAP" id="MF_00097">
    <property type="entry name" value="TMP_synthase"/>
    <property type="match status" value="1"/>
</dbReference>
<dbReference type="CDD" id="cd00564">
    <property type="entry name" value="TMP_TenI"/>
    <property type="match status" value="1"/>
</dbReference>
<dbReference type="GO" id="GO:0009229">
    <property type="term" value="P:thiamine diphosphate biosynthetic process"/>
    <property type="evidence" value="ECO:0007669"/>
    <property type="project" value="UniProtKB-UniRule"/>
</dbReference>
<dbReference type="NCBIfam" id="TIGR00693">
    <property type="entry name" value="thiE"/>
    <property type="match status" value="1"/>
</dbReference>
<gene>
    <name evidence="9 13" type="primary">thiE</name>
    <name evidence="13" type="ORF">GCM10010960_19770</name>
</gene>
<dbReference type="Proteomes" id="UP000632858">
    <property type="component" value="Unassembled WGS sequence"/>
</dbReference>
<reference evidence="13" key="2">
    <citation type="submission" date="2020-09" db="EMBL/GenBank/DDBJ databases">
        <authorList>
            <person name="Sun Q."/>
            <person name="Zhou Y."/>
        </authorList>
    </citation>
    <scope>NUCLEOTIDE SEQUENCE</scope>
    <source>
        <strain evidence="13">CGMCC 1.12726</strain>
    </source>
</reference>
<dbReference type="GO" id="GO:0005737">
    <property type="term" value="C:cytoplasm"/>
    <property type="evidence" value="ECO:0007669"/>
    <property type="project" value="TreeGrafter"/>
</dbReference>
<dbReference type="InterPro" id="IPR036206">
    <property type="entry name" value="ThiamineP_synth_sf"/>
</dbReference>
<dbReference type="InterPro" id="IPR022998">
    <property type="entry name" value="ThiamineP_synth_TenI"/>
</dbReference>
<comment type="cofactor">
    <cofactor evidence="9">
        <name>Mg(2+)</name>
        <dbReference type="ChEBI" id="CHEBI:18420"/>
    </cofactor>
    <text evidence="9">Binds 1 Mg(2+) ion per subunit.</text>
</comment>
<dbReference type="PANTHER" id="PTHR20857:SF15">
    <property type="entry name" value="THIAMINE-PHOSPHATE SYNTHASE"/>
    <property type="match status" value="1"/>
</dbReference>
<feature type="binding site" evidence="9">
    <location>
        <begin position="40"/>
        <end position="44"/>
    </location>
    <ligand>
        <name>4-amino-2-methyl-5-(diphosphooxymethyl)pyrimidine</name>
        <dbReference type="ChEBI" id="CHEBI:57841"/>
    </ligand>
</feature>
<comment type="function">
    <text evidence="9">Condenses 4-methyl-5-(beta-hydroxyethyl)thiazole monophosphate (THZ-P) and 2-methyl-4-amino-5-hydroxymethyl pyrimidine pyrophosphate (HMP-PP) to form thiamine monophosphate (TMP).</text>
</comment>
<dbReference type="GO" id="GO:0004789">
    <property type="term" value="F:thiamine-phosphate diphosphorylase activity"/>
    <property type="evidence" value="ECO:0007669"/>
    <property type="project" value="UniProtKB-UniRule"/>
</dbReference>
<feature type="binding site" evidence="9">
    <location>
        <position position="72"/>
    </location>
    <ligand>
        <name>4-amino-2-methyl-5-(diphosphooxymethyl)pyrimidine</name>
        <dbReference type="ChEBI" id="CHEBI:57841"/>
    </ligand>
</feature>
<feature type="binding site" evidence="9">
    <location>
        <position position="73"/>
    </location>
    <ligand>
        <name>Mg(2+)</name>
        <dbReference type="ChEBI" id="CHEBI:18420"/>
    </ligand>
</feature>
<reference evidence="13" key="1">
    <citation type="journal article" date="2014" name="Int. J. Syst. Evol. Microbiol.">
        <title>Complete genome sequence of Corynebacterium casei LMG S-19264T (=DSM 44701T), isolated from a smear-ripened cheese.</title>
        <authorList>
            <consortium name="US DOE Joint Genome Institute (JGI-PGF)"/>
            <person name="Walter F."/>
            <person name="Albersmeier A."/>
            <person name="Kalinowski J."/>
            <person name="Ruckert C."/>
        </authorList>
    </citation>
    <scope>NUCLEOTIDE SEQUENCE</scope>
    <source>
        <strain evidence="13">CGMCC 1.12726</strain>
    </source>
</reference>
<dbReference type="EC" id="2.5.1.3" evidence="9"/>
<evidence type="ECO:0000256" key="5">
    <source>
        <dbReference type="ARBA" id="ARBA00022977"/>
    </source>
</evidence>
<comment type="pathway">
    <text evidence="1 9 11">Cofactor biosynthesis; thiamine diphosphate biosynthesis; thiamine phosphate from 4-amino-2-methyl-5-diphosphomethylpyrimidine and 4-methyl-5-(2-phosphoethyl)-thiazole: step 1/1.</text>
</comment>
<dbReference type="EMBL" id="BMFO01000005">
    <property type="protein sequence ID" value="GGF98172.1"/>
    <property type="molecule type" value="Genomic_DNA"/>
</dbReference>
<sequence>MPSRLKTRSGIYLITPDRSDTEALCRQVAALLAQPAALLQYRHKGADAALRHEQASALLPICRRAGVPLIVNDDWRLALDIGADGVHLGGSDADPAAVRNAAGRDVIIGVSCYGDLERAAAMAALDVDYLAFGAVFPSPTKPLAPRAPLALFAEAKALGKPTVAIGGISPDNSGQLRAAGADFIAVISGVFDAPDPAAALTAYHLAFDKVPS</sequence>
<evidence type="ECO:0000256" key="1">
    <source>
        <dbReference type="ARBA" id="ARBA00005165"/>
    </source>
</evidence>
<dbReference type="SUPFAM" id="SSF51391">
    <property type="entry name" value="Thiamin phosphate synthase"/>
    <property type="match status" value="1"/>
</dbReference>
<feature type="binding site" evidence="9">
    <location>
        <position position="111"/>
    </location>
    <ligand>
        <name>4-amino-2-methyl-5-(diphosphooxymethyl)pyrimidine</name>
        <dbReference type="ChEBI" id="CHEBI:57841"/>
    </ligand>
</feature>
<keyword evidence="5 9" id="KW-0784">Thiamine biosynthesis</keyword>
<evidence type="ECO:0000256" key="3">
    <source>
        <dbReference type="ARBA" id="ARBA00022723"/>
    </source>
</evidence>
<dbReference type="GO" id="GO:0000287">
    <property type="term" value="F:magnesium ion binding"/>
    <property type="evidence" value="ECO:0007669"/>
    <property type="project" value="UniProtKB-UniRule"/>
</dbReference>
<keyword evidence="2 9" id="KW-0808">Transferase</keyword>
<comment type="catalytic activity">
    <reaction evidence="8 9 10">
        <text>2-[(2R,5Z)-2-carboxy-4-methylthiazol-5(2H)-ylidene]ethyl phosphate + 4-amino-2-methyl-5-(diphosphooxymethyl)pyrimidine + 2 H(+) = thiamine phosphate + CO2 + diphosphate</text>
        <dbReference type="Rhea" id="RHEA:47844"/>
        <dbReference type="ChEBI" id="CHEBI:15378"/>
        <dbReference type="ChEBI" id="CHEBI:16526"/>
        <dbReference type="ChEBI" id="CHEBI:33019"/>
        <dbReference type="ChEBI" id="CHEBI:37575"/>
        <dbReference type="ChEBI" id="CHEBI:57841"/>
        <dbReference type="ChEBI" id="CHEBI:62899"/>
        <dbReference type="EC" id="2.5.1.3"/>
    </reaction>
</comment>
<accession>A0A917FPU4</accession>
<keyword evidence="3 9" id="KW-0479">Metal-binding</keyword>
<dbReference type="AlphaFoldDB" id="A0A917FPU4"/>
<evidence type="ECO:0000256" key="4">
    <source>
        <dbReference type="ARBA" id="ARBA00022842"/>
    </source>
</evidence>
<comment type="catalytic activity">
    <reaction evidence="7 9 10">
        <text>2-(2-carboxy-4-methylthiazol-5-yl)ethyl phosphate + 4-amino-2-methyl-5-(diphosphooxymethyl)pyrimidine + 2 H(+) = thiamine phosphate + CO2 + diphosphate</text>
        <dbReference type="Rhea" id="RHEA:47848"/>
        <dbReference type="ChEBI" id="CHEBI:15378"/>
        <dbReference type="ChEBI" id="CHEBI:16526"/>
        <dbReference type="ChEBI" id="CHEBI:33019"/>
        <dbReference type="ChEBI" id="CHEBI:37575"/>
        <dbReference type="ChEBI" id="CHEBI:57841"/>
        <dbReference type="ChEBI" id="CHEBI:62890"/>
        <dbReference type="EC" id="2.5.1.3"/>
    </reaction>
</comment>
<evidence type="ECO:0000256" key="2">
    <source>
        <dbReference type="ARBA" id="ARBA00022679"/>
    </source>
</evidence>
<dbReference type="Pfam" id="PF02581">
    <property type="entry name" value="TMP-TENI"/>
    <property type="match status" value="1"/>
</dbReference>